<name>X0Q810_RHOWR</name>
<organism evidence="2 3">
    <name type="scientific">Rhodococcus wratislaviensis NBRC 100605</name>
    <dbReference type="NCBI Taxonomy" id="1219028"/>
    <lineage>
        <taxon>Bacteria</taxon>
        <taxon>Bacillati</taxon>
        <taxon>Actinomycetota</taxon>
        <taxon>Actinomycetes</taxon>
        <taxon>Mycobacteriales</taxon>
        <taxon>Nocardiaceae</taxon>
        <taxon>Rhodococcus</taxon>
    </lineage>
</organism>
<dbReference type="RefSeq" id="WP_037236989.1">
    <property type="nucleotide sequence ID" value="NZ_BAWF01000043.1"/>
</dbReference>
<dbReference type="InterPro" id="IPR039569">
    <property type="entry name" value="FAS1-like_DH_region"/>
</dbReference>
<dbReference type="PIRSF" id="PIRSF018072">
    <property type="entry name" value="UCP018072"/>
    <property type="match status" value="1"/>
</dbReference>
<protein>
    <recommendedName>
        <fullName evidence="1">FAS1-like dehydratase domain-containing protein</fullName>
    </recommendedName>
</protein>
<dbReference type="InterPro" id="IPR029069">
    <property type="entry name" value="HotDog_dom_sf"/>
</dbReference>
<dbReference type="SUPFAM" id="SSF54637">
    <property type="entry name" value="Thioesterase/thiol ester dehydrase-isomerase"/>
    <property type="match status" value="1"/>
</dbReference>
<feature type="domain" description="FAS1-like dehydratase" evidence="1">
    <location>
        <begin position="6"/>
        <end position="136"/>
    </location>
</feature>
<gene>
    <name evidence="2" type="ORF">RW1_043_00270</name>
</gene>
<dbReference type="OrthoDB" id="5415111at2"/>
<evidence type="ECO:0000259" key="1">
    <source>
        <dbReference type="Pfam" id="PF13452"/>
    </source>
</evidence>
<reference evidence="2 3" key="1">
    <citation type="submission" date="2014-02" db="EMBL/GenBank/DDBJ databases">
        <title>Whole genome shotgun sequence of Rhodococcus wratislaviensis NBRC 100605.</title>
        <authorList>
            <person name="Hosoyama A."/>
            <person name="Tsuchikane K."/>
            <person name="Yoshida I."/>
            <person name="Ohji S."/>
            <person name="Ichikawa N."/>
            <person name="Yamazoe A."/>
            <person name="Fujita N."/>
        </authorList>
    </citation>
    <scope>NUCLEOTIDE SEQUENCE [LARGE SCALE GENOMIC DNA]</scope>
    <source>
        <strain evidence="2 3">NBRC 100605</strain>
    </source>
</reference>
<comment type="caution">
    <text evidence="2">The sequence shown here is derived from an EMBL/GenBank/DDBJ whole genome shotgun (WGS) entry which is preliminary data.</text>
</comment>
<proteinExistence type="predicted"/>
<keyword evidence="3" id="KW-1185">Reference proteome</keyword>
<sequence>MRGDQVIGLQLPKFGLTVDRSEVVDFALSIGESRPQFTDVEAARAMGHRDVVLPPTYLFSLEFKRPEPYLAVERLGATLSSVLHAEQSFKYSATCHAGDRLDFDPRIDDYFEKSQGRLGFLRRRTTVTREGEPVATLENLVAIRWGADS</sequence>
<dbReference type="Gene3D" id="3.10.129.10">
    <property type="entry name" value="Hotdog Thioesterase"/>
    <property type="match status" value="1"/>
</dbReference>
<evidence type="ECO:0000313" key="2">
    <source>
        <dbReference type="EMBL" id="GAF47592.1"/>
    </source>
</evidence>
<dbReference type="Proteomes" id="UP000019491">
    <property type="component" value="Unassembled WGS sequence"/>
</dbReference>
<dbReference type="CDD" id="cd03441">
    <property type="entry name" value="R_hydratase_like"/>
    <property type="match status" value="1"/>
</dbReference>
<accession>X0Q810</accession>
<dbReference type="AlphaFoldDB" id="X0Q810"/>
<dbReference type="Pfam" id="PF13452">
    <property type="entry name" value="FAS1_DH_region"/>
    <property type="match status" value="1"/>
</dbReference>
<evidence type="ECO:0000313" key="3">
    <source>
        <dbReference type="Proteomes" id="UP000019491"/>
    </source>
</evidence>
<dbReference type="InterPro" id="IPR016709">
    <property type="entry name" value="HadA-like"/>
</dbReference>
<dbReference type="EMBL" id="BAWF01000043">
    <property type="protein sequence ID" value="GAF47592.1"/>
    <property type="molecule type" value="Genomic_DNA"/>
</dbReference>